<dbReference type="STRING" id="1262585.BJI46_12450"/>
<keyword evidence="2" id="KW-0863">Zinc-finger</keyword>
<dbReference type="Proteomes" id="UP000185895">
    <property type="component" value="Unassembled WGS sequence"/>
</dbReference>
<dbReference type="Pfam" id="PF01258">
    <property type="entry name" value="zf-dskA_traR"/>
    <property type="match status" value="1"/>
</dbReference>
<keyword evidence="6" id="KW-1185">Reference proteome</keyword>
<dbReference type="InterPro" id="IPR000962">
    <property type="entry name" value="Znf_DskA_TraR"/>
</dbReference>
<gene>
    <name evidence="5" type="ORF">BJI46_12450</name>
</gene>
<evidence type="ECO:0000256" key="1">
    <source>
        <dbReference type="ARBA" id="ARBA00022723"/>
    </source>
</evidence>
<reference evidence="5 6" key="1">
    <citation type="submission" date="2016-09" db="EMBL/GenBank/DDBJ databases">
        <authorList>
            <person name="Capua I."/>
            <person name="De Benedictis P."/>
            <person name="Joannis T."/>
            <person name="Lombin L.H."/>
            <person name="Cattoli G."/>
        </authorList>
    </citation>
    <scope>NUCLEOTIDE SEQUENCE [LARGE SCALE GENOMIC DNA]</scope>
    <source>
        <strain evidence="5 6">ANC 4671</strain>
    </source>
</reference>
<evidence type="ECO:0000256" key="2">
    <source>
        <dbReference type="ARBA" id="ARBA00022771"/>
    </source>
</evidence>
<evidence type="ECO:0000259" key="4">
    <source>
        <dbReference type="Pfam" id="PF01258"/>
    </source>
</evidence>
<accession>A0A1E7RA22</accession>
<dbReference type="SUPFAM" id="SSF57863">
    <property type="entry name" value="ArfGap/RecO-like zinc finger"/>
    <property type="match status" value="1"/>
</dbReference>
<dbReference type="EMBL" id="MKKK01000021">
    <property type="protein sequence ID" value="OEY96190.1"/>
    <property type="molecule type" value="Genomic_DNA"/>
</dbReference>
<dbReference type="RefSeq" id="WP_070069792.1">
    <property type="nucleotide sequence ID" value="NZ_MKKK01000021.1"/>
</dbReference>
<evidence type="ECO:0000256" key="3">
    <source>
        <dbReference type="ARBA" id="ARBA00022833"/>
    </source>
</evidence>
<keyword evidence="1" id="KW-0479">Metal-binding</keyword>
<evidence type="ECO:0000313" key="6">
    <source>
        <dbReference type="Proteomes" id="UP000185895"/>
    </source>
</evidence>
<protein>
    <submittedName>
        <fullName evidence="5">Conjugal transfer protein TraR</fullName>
    </submittedName>
</protein>
<evidence type="ECO:0000313" key="5">
    <source>
        <dbReference type="EMBL" id="OEY96190.1"/>
    </source>
</evidence>
<comment type="caution">
    <text evidence="5">The sequence shown here is derived from an EMBL/GenBank/DDBJ whole genome shotgun (WGS) entry which is preliminary data.</text>
</comment>
<dbReference type="Gene3D" id="1.20.120.910">
    <property type="entry name" value="DksA, coiled-coil domain"/>
    <property type="match status" value="1"/>
</dbReference>
<organism evidence="5 6">
    <name type="scientific">Acinetobacter qingfengensis</name>
    <dbReference type="NCBI Taxonomy" id="1262585"/>
    <lineage>
        <taxon>Bacteria</taxon>
        <taxon>Pseudomonadati</taxon>
        <taxon>Pseudomonadota</taxon>
        <taxon>Gammaproteobacteria</taxon>
        <taxon>Moraxellales</taxon>
        <taxon>Moraxellaceae</taxon>
        <taxon>Acinetobacter</taxon>
    </lineage>
</organism>
<proteinExistence type="predicted"/>
<dbReference type="InterPro" id="IPR037278">
    <property type="entry name" value="ARFGAP/RecO"/>
</dbReference>
<dbReference type="AlphaFoldDB" id="A0A1E7RA22"/>
<feature type="domain" description="Zinc finger DksA/TraR C4-type" evidence="4">
    <location>
        <begin position="30"/>
        <end position="59"/>
    </location>
</feature>
<dbReference type="GO" id="GO:0008270">
    <property type="term" value="F:zinc ion binding"/>
    <property type="evidence" value="ECO:0007669"/>
    <property type="project" value="UniProtKB-KW"/>
</dbReference>
<dbReference type="OrthoDB" id="962301at2"/>
<sequence>MTDIIDIAQQRQLEQIKIQPKDYTAPSLTECEQCGNDIPPQRQAYGGITLCIDCAATQEAKARTFR</sequence>
<keyword evidence="3" id="KW-0862">Zinc</keyword>
<name>A0A1E7RA22_9GAMM</name>